<dbReference type="PANTHER" id="PTHR43292:SF4">
    <property type="entry name" value="ACYL-COA DEHYDROGENASE FADE34"/>
    <property type="match status" value="1"/>
</dbReference>
<dbReference type="Pfam" id="PF00441">
    <property type="entry name" value="Acyl-CoA_dh_1"/>
    <property type="match status" value="1"/>
</dbReference>
<evidence type="ECO:0000259" key="8">
    <source>
        <dbReference type="Pfam" id="PF02770"/>
    </source>
</evidence>
<organism evidence="10 11">
    <name type="scientific">Nonomuraea corallina</name>
    <dbReference type="NCBI Taxonomy" id="2989783"/>
    <lineage>
        <taxon>Bacteria</taxon>
        <taxon>Bacillati</taxon>
        <taxon>Actinomycetota</taxon>
        <taxon>Actinomycetes</taxon>
        <taxon>Streptosporangiales</taxon>
        <taxon>Streptosporangiaceae</taxon>
        <taxon>Nonomuraea</taxon>
    </lineage>
</organism>
<evidence type="ECO:0000256" key="5">
    <source>
        <dbReference type="ARBA" id="ARBA00023002"/>
    </source>
</evidence>
<proteinExistence type="inferred from homology"/>
<dbReference type="RefSeq" id="WP_270155786.1">
    <property type="nucleotide sequence ID" value="NZ_JAPNNL010000055.1"/>
</dbReference>
<evidence type="ECO:0000313" key="10">
    <source>
        <dbReference type="EMBL" id="MDA0634953.1"/>
    </source>
</evidence>
<evidence type="ECO:0000256" key="2">
    <source>
        <dbReference type="ARBA" id="ARBA00009347"/>
    </source>
</evidence>
<dbReference type="InterPro" id="IPR013786">
    <property type="entry name" value="AcylCoA_DH/ox_N"/>
</dbReference>
<dbReference type="InterPro" id="IPR037069">
    <property type="entry name" value="AcylCoA_DH/ox_N_sf"/>
</dbReference>
<dbReference type="InterPro" id="IPR036250">
    <property type="entry name" value="AcylCo_DH-like_C"/>
</dbReference>
<evidence type="ECO:0000259" key="9">
    <source>
        <dbReference type="Pfam" id="PF02771"/>
    </source>
</evidence>
<dbReference type="InterPro" id="IPR006091">
    <property type="entry name" value="Acyl-CoA_Oxase/DH_mid-dom"/>
</dbReference>
<dbReference type="InterPro" id="IPR009075">
    <property type="entry name" value="AcylCo_DH/oxidase_C"/>
</dbReference>
<evidence type="ECO:0000256" key="4">
    <source>
        <dbReference type="ARBA" id="ARBA00022827"/>
    </source>
</evidence>
<feature type="domain" description="Acyl-CoA oxidase/dehydrogenase middle" evidence="8">
    <location>
        <begin position="115"/>
        <end position="209"/>
    </location>
</feature>
<dbReference type="InterPro" id="IPR009100">
    <property type="entry name" value="AcylCoA_DH/oxidase_NM_dom_sf"/>
</dbReference>
<dbReference type="Gene3D" id="2.40.110.10">
    <property type="entry name" value="Butyryl-CoA Dehydrogenase, subunit A, domain 2"/>
    <property type="match status" value="1"/>
</dbReference>
<evidence type="ECO:0000256" key="1">
    <source>
        <dbReference type="ARBA" id="ARBA00001974"/>
    </source>
</evidence>
<comment type="cofactor">
    <cofactor evidence="1 6">
        <name>FAD</name>
        <dbReference type="ChEBI" id="CHEBI:57692"/>
    </cofactor>
</comment>
<dbReference type="EMBL" id="JAPNNL010000055">
    <property type="protein sequence ID" value="MDA0634953.1"/>
    <property type="molecule type" value="Genomic_DNA"/>
</dbReference>
<evidence type="ECO:0000259" key="7">
    <source>
        <dbReference type="Pfam" id="PF00441"/>
    </source>
</evidence>
<dbReference type="Proteomes" id="UP001144036">
    <property type="component" value="Unassembled WGS sequence"/>
</dbReference>
<feature type="domain" description="Acyl-CoA dehydrogenase/oxidase C-terminal" evidence="7">
    <location>
        <begin position="221"/>
        <end position="365"/>
    </location>
</feature>
<dbReference type="PANTHER" id="PTHR43292">
    <property type="entry name" value="ACYL-COA DEHYDROGENASE"/>
    <property type="match status" value="1"/>
</dbReference>
<dbReference type="Gene3D" id="1.10.540.10">
    <property type="entry name" value="Acyl-CoA dehydrogenase/oxidase, N-terminal domain"/>
    <property type="match status" value="1"/>
</dbReference>
<dbReference type="InterPro" id="IPR052161">
    <property type="entry name" value="Mycobact_Acyl-CoA_DH"/>
</dbReference>
<reference evidence="10" key="1">
    <citation type="submission" date="2022-11" db="EMBL/GenBank/DDBJ databases">
        <title>Nonomuraea corallina sp. nov., a new species of the genus Nonomuraea isolated from sea side sediment in Thai sea.</title>
        <authorList>
            <person name="Ngamcharungchit C."/>
            <person name="Matsumoto A."/>
            <person name="Suriyachadkun C."/>
            <person name="Panbangred W."/>
            <person name="Inahashi Y."/>
            <person name="Intra B."/>
        </authorList>
    </citation>
    <scope>NUCLEOTIDE SEQUENCE</scope>
    <source>
        <strain evidence="10">MCN248</strain>
    </source>
</reference>
<evidence type="ECO:0000313" key="11">
    <source>
        <dbReference type="Proteomes" id="UP001144036"/>
    </source>
</evidence>
<gene>
    <name evidence="10" type="ORF">OUY22_16140</name>
</gene>
<protein>
    <submittedName>
        <fullName evidence="10">Acyl-CoA dehydrogenase family protein</fullName>
    </submittedName>
</protein>
<keyword evidence="5 6" id="KW-0560">Oxidoreductase</keyword>
<accession>A0ABT4SD38</accession>
<sequence>MNLADYQRAAEEWLRRNVPAGERADGDPIAQAKDFMARLYDAGYSGITWPARWGGQGLTQQEERAFAAAARDFTLPIYPFSIGLGMTGPTLVDRGTDAQRERFVRPLLRGEEIWCQLFSEPGAGSDVASLQTRAERDGDDWVVNGQKVWTSVAQHADWGLLLARTNVDVPKHKGLTMFVVDMHHPGVTVRPLKDMSGRSNFNEIFFDDVHIPDEHRVGEVDDGWSVAVTTLLHERLSISAGVGMGGGKDNPASLEALRRTVDTSDPLVRDELVELHIRSRALALFNRRLAQETEAGLFPGARGSAAKLLLAELTLFQSDLATRLAGPESVVDGHPLGATLATAPGLALGGGTNEIMRNIVGDRVLNLPPEPRMDKTVPFKDLKVGTQA</sequence>
<feature type="domain" description="Acyl-CoA dehydrogenase/oxidase N-terminal" evidence="9">
    <location>
        <begin position="7"/>
        <end position="111"/>
    </location>
</feature>
<keyword evidence="3 6" id="KW-0285">Flavoprotein</keyword>
<dbReference type="InterPro" id="IPR046373">
    <property type="entry name" value="Acyl-CoA_Oxase/DH_mid-dom_sf"/>
</dbReference>
<name>A0ABT4SD38_9ACTN</name>
<evidence type="ECO:0000256" key="3">
    <source>
        <dbReference type="ARBA" id="ARBA00022630"/>
    </source>
</evidence>
<comment type="similarity">
    <text evidence="2 6">Belongs to the acyl-CoA dehydrogenase family.</text>
</comment>
<keyword evidence="11" id="KW-1185">Reference proteome</keyword>
<comment type="caution">
    <text evidence="10">The sequence shown here is derived from an EMBL/GenBank/DDBJ whole genome shotgun (WGS) entry which is preliminary data.</text>
</comment>
<dbReference type="Pfam" id="PF02770">
    <property type="entry name" value="Acyl-CoA_dh_M"/>
    <property type="match status" value="1"/>
</dbReference>
<dbReference type="Gene3D" id="1.20.140.10">
    <property type="entry name" value="Butyryl-CoA Dehydrogenase, subunit A, domain 3"/>
    <property type="match status" value="1"/>
</dbReference>
<evidence type="ECO:0000256" key="6">
    <source>
        <dbReference type="RuleBase" id="RU362125"/>
    </source>
</evidence>
<dbReference type="SUPFAM" id="SSF47203">
    <property type="entry name" value="Acyl-CoA dehydrogenase C-terminal domain-like"/>
    <property type="match status" value="1"/>
</dbReference>
<dbReference type="Pfam" id="PF02771">
    <property type="entry name" value="Acyl-CoA_dh_N"/>
    <property type="match status" value="1"/>
</dbReference>
<keyword evidence="4 6" id="KW-0274">FAD</keyword>
<dbReference type="SUPFAM" id="SSF56645">
    <property type="entry name" value="Acyl-CoA dehydrogenase NM domain-like"/>
    <property type="match status" value="1"/>
</dbReference>